<protein>
    <submittedName>
        <fullName evidence="7">Rhomboid protease gluP</fullName>
    </submittedName>
</protein>
<dbReference type="GO" id="GO:0004252">
    <property type="term" value="F:serine-type endopeptidase activity"/>
    <property type="evidence" value="ECO:0007669"/>
    <property type="project" value="InterPro"/>
</dbReference>
<evidence type="ECO:0000313" key="8">
    <source>
        <dbReference type="Proteomes" id="UP000032142"/>
    </source>
</evidence>
<keyword evidence="5" id="KW-0472">Membrane</keyword>
<dbReference type="Gene3D" id="1.20.1540.10">
    <property type="entry name" value="Rhomboid-like"/>
    <property type="match status" value="1"/>
</dbReference>
<keyword evidence="4" id="KW-1133">Transmembrane helix</keyword>
<evidence type="ECO:0000256" key="3">
    <source>
        <dbReference type="ARBA" id="ARBA00022692"/>
    </source>
</evidence>
<dbReference type="EMBL" id="KN412386">
    <property type="protein sequence ID" value="KHG19201.1"/>
    <property type="molecule type" value="Genomic_DNA"/>
</dbReference>
<keyword evidence="3" id="KW-0812">Transmembrane</keyword>
<dbReference type="PANTHER" id="PTHR43731:SF26">
    <property type="entry name" value="RHOMBOID-LIKE PROTEIN 10, CHLOROPLASTIC"/>
    <property type="match status" value="1"/>
</dbReference>
<feature type="domain" description="Peptidase S54 rhomboid" evidence="6">
    <location>
        <begin position="15"/>
        <end position="59"/>
    </location>
</feature>
<evidence type="ECO:0000256" key="1">
    <source>
        <dbReference type="ARBA" id="ARBA00004141"/>
    </source>
</evidence>
<name>A0A0B0P758_GOSAR</name>
<comment type="similarity">
    <text evidence="2">Belongs to the peptidase S54 family.</text>
</comment>
<dbReference type="InterPro" id="IPR022764">
    <property type="entry name" value="Peptidase_S54_rhomboid_dom"/>
</dbReference>
<dbReference type="InterPro" id="IPR035952">
    <property type="entry name" value="Rhomboid-like_sf"/>
</dbReference>
<proteinExistence type="inferred from homology"/>
<evidence type="ECO:0000256" key="2">
    <source>
        <dbReference type="ARBA" id="ARBA00009045"/>
    </source>
</evidence>
<keyword evidence="8" id="KW-1185">Reference proteome</keyword>
<dbReference type="GO" id="GO:0031969">
    <property type="term" value="C:chloroplast membrane"/>
    <property type="evidence" value="ECO:0007669"/>
    <property type="project" value="TreeGrafter"/>
</dbReference>
<keyword evidence="7" id="KW-0645">Protease</keyword>
<keyword evidence="7" id="KW-0378">Hydrolase</keyword>
<dbReference type="InterPro" id="IPR050925">
    <property type="entry name" value="Rhomboid_protease_S54"/>
</dbReference>
<reference evidence="8" key="1">
    <citation type="submission" date="2014-09" db="EMBL/GenBank/DDBJ databases">
        <authorList>
            <person name="Mudge J."/>
            <person name="Ramaraj T."/>
            <person name="Lindquist I.E."/>
            <person name="Bharti A.K."/>
            <person name="Sundararajan A."/>
            <person name="Cameron C.T."/>
            <person name="Woodward J.E."/>
            <person name="May G.D."/>
            <person name="Brubaker C."/>
            <person name="Broadhvest J."/>
            <person name="Wilkins T.A."/>
        </authorList>
    </citation>
    <scope>NUCLEOTIDE SEQUENCE</scope>
    <source>
        <strain evidence="8">cv. AKA8401</strain>
    </source>
</reference>
<comment type="subcellular location">
    <subcellularLocation>
        <location evidence="1">Membrane</location>
        <topology evidence="1">Multi-pass membrane protein</topology>
    </subcellularLocation>
</comment>
<evidence type="ECO:0000259" key="6">
    <source>
        <dbReference type="Pfam" id="PF01694"/>
    </source>
</evidence>
<dbReference type="Pfam" id="PF01694">
    <property type="entry name" value="Rhomboid"/>
    <property type="match status" value="1"/>
</dbReference>
<evidence type="ECO:0000256" key="5">
    <source>
        <dbReference type="ARBA" id="ARBA00023136"/>
    </source>
</evidence>
<accession>A0A0B0P758</accession>
<sequence>MPYIVRGSIASLTKREIWRLATSSLLHANIGRRMVNCYSLNSDGPTMENLSGPRRFLYLINCRLCKAPAVGALGAIFG</sequence>
<dbReference type="Proteomes" id="UP000032142">
    <property type="component" value="Unassembled WGS sequence"/>
</dbReference>
<dbReference type="GO" id="GO:0006508">
    <property type="term" value="P:proteolysis"/>
    <property type="evidence" value="ECO:0007669"/>
    <property type="project" value="UniProtKB-KW"/>
</dbReference>
<evidence type="ECO:0000313" key="7">
    <source>
        <dbReference type="EMBL" id="KHG19201.1"/>
    </source>
</evidence>
<organism evidence="7 8">
    <name type="scientific">Gossypium arboreum</name>
    <name type="common">Tree cotton</name>
    <name type="synonym">Gossypium nanking</name>
    <dbReference type="NCBI Taxonomy" id="29729"/>
    <lineage>
        <taxon>Eukaryota</taxon>
        <taxon>Viridiplantae</taxon>
        <taxon>Streptophyta</taxon>
        <taxon>Embryophyta</taxon>
        <taxon>Tracheophyta</taxon>
        <taxon>Spermatophyta</taxon>
        <taxon>Magnoliopsida</taxon>
        <taxon>eudicotyledons</taxon>
        <taxon>Gunneridae</taxon>
        <taxon>Pentapetalae</taxon>
        <taxon>rosids</taxon>
        <taxon>malvids</taxon>
        <taxon>Malvales</taxon>
        <taxon>Malvaceae</taxon>
        <taxon>Malvoideae</taxon>
        <taxon>Gossypium</taxon>
    </lineage>
</organism>
<gene>
    <name evidence="7" type="ORF">F383_24346</name>
</gene>
<dbReference type="SUPFAM" id="SSF144091">
    <property type="entry name" value="Rhomboid-like"/>
    <property type="match status" value="1"/>
</dbReference>
<dbReference type="PANTHER" id="PTHR43731">
    <property type="entry name" value="RHOMBOID PROTEASE"/>
    <property type="match status" value="1"/>
</dbReference>
<dbReference type="AlphaFoldDB" id="A0A0B0P758"/>
<evidence type="ECO:0000256" key="4">
    <source>
        <dbReference type="ARBA" id="ARBA00022989"/>
    </source>
</evidence>